<evidence type="ECO:0000259" key="9">
    <source>
        <dbReference type="PROSITE" id="PS50157"/>
    </source>
</evidence>
<feature type="compositionally biased region" description="Low complexity" evidence="8">
    <location>
        <begin position="139"/>
        <end position="149"/>
    </location>
</feature>
<dbReference type="InterPro" id="IPR036236">
    <property type="entry name" value="Znf_C2H2_sf"/>
</dbReference>
<dbReference type="PANTHER" id="PTHR40626:SF30">
    <property type="entry name" value="FINGER DOMAIN PROTEIN, PUTATIVE (AFU_ORTHOLOGUE AFUA_4G13600)-RELATED"/>
    <property type="match status" value="1"/>
</dbReference>
<proteinExistence type="predicted"/>
<evidence type="ECO:0000256" key="4">
    <source>
        <dbReference type="ARBA" id="ARBA00022771"/>
    </source>
</evidence>
<feature type="compositionally biased region" description="Polar residues" evidence="8">
    <location>
        <begin position="12"/>
        <end position="26"/>
    </location>
</feature>
<dbReference type="Pfam" id="PF00096">
    <property type="entry name" value="zf-C2H2"/>
    <property type="match status" value="1"/>
</dbReference>
<feature type="domain" description="C2H2-type" evidence="9">
    <location>
        <begin position="67"/>
        <end position="96"/>
    </location>
</feature>
<keyword evidence="2" id="KW-0479">Metal-binding</keyword>
<evidence type="ECO:0000256" key="7">
    <source>
        <dbReference type="PROSITE-ProRule" id="PRU00042"/>
    </source>
</evidence>
<dbReference type="EMBL" id="JAVDPF010000049">
    <property type="protein sequence ID" value="KAL1866655.1"/>
    <property type="molecule type" value="Genomic_DNA"/>
</dbReference>
<comment type="caution">
    <text evidence="10">The sequence shown here is derived from an EMBL/GenBank/DDBJ whole genome shotgun (WGS) entry which is preliminary data.</text>
</comment>
<dbReference type="SMART" id="SM00355">
    <property type="entry name" value="ZnF_C2H2"/>
    <property type="match status" value="2"/>
</dbReference>
<evidence type="ECO:0000256" key="6">
    <source>
        <dbReference type="ARBA" id="ARBA00023242"/>
    </source>
</evidence>
<dbReference type="Proteomes" id="UP001583193">
    <property type="component" value="Unassembled WGS sequence"/>
</dbReference>
<evidence type="ECO:0000313" key="10">
    <source>
        <dbReference type="EMBL" id="KAL1866655.1"/>
    </source>
</evidence>
<evidence type="ECO:0000256" key="5">
    <source>
        <dbReference type="ARBA" id="ARBA00022833"/>
    </source>
</evidence>
<feature type="region of interest" description="Disordered" evidence="8">
    <location>
        <begin position="124"/>
        <end position="151"/>
    </location>
</feature>
<keyword evidence="5" id="KW-0862">Zinc</keyword>
<dbReference type="Pfam" id="PF04082">
    <property type="entry name" value="Fungal_trans"/>
    <property type="match status" value="1"/>
</dbReference>
<name>A0ABR3WTB2_9EURO</name>
<dbReference type="PROSITE" id="PS00028">
    <property type="entry name" value="ZINC_FINGER_C2H2_1"/>
    <property type="match status" value="2"/>
</dbReference>
<dbReference type="SUPFAM" id="SSF57667">
    <property type="entry name" value="beta-beta-alpha zinc fingers"/>
    <property type="match status" value="1"/>
</dbReference>
<comment type="subcellular location">
    <subcellularLocation>
        <location evidence="1">Nucleus</location>
    </subcellularLocation>
</comment>
<keyword evidence="11" id="KW-1185">Reference proteome</keyword>
<feature type="region of interest" description="Disordered" evidence="8">
    <location>
        <begin position="1"/>
        <end position="49"/>
    </location>
</feature>
<dbReference type="PROSITE" id="PS50157">
    <property type="entry name" value="ZINC_FINGER_C2H2_2"/>
    <property type="match status" value="2"/>
</dbReference>
<evidence type="ECO:0000256" key="3">
    <source>
        <dbReference type="ARBA" id="ARBA00022737"/>
    </source>
</evidence>
<dbReference type="Gene3D" id="3.30.160.60">
    <property type="entry name" value="Classic Zinc Finger"/>
    <property type="match status" value="2"/>
</dbReference>
<accession>A0ABR3WTB2</accession>
<dbReference type="InterPro" id="IPR013087">
    <property type="entry name" value="Znf_C2H2_type"/>
</dbReference>
<evidence type="ECO:0000256" key="2">
    <source>
        <dbReference type="ARBA" id="ARBA00022723"/>
    </source>
</evidence>
<dbReference type="InterPro" id="IPR007219">
    <property type="entry name" value="XnlR_reg_dom"/>
</dbReference>
<feature type="domain" description="C2H2-type" evidence="9">
    <location>
        <begin position="97"/>
        <end position="126"/>
    </location>
</feature>
<evidence type="ECO:0000256" key="1">
    <source>
        <dbReference type="ARBA" id="ARBA00004123"/>
    </source>
</evidence>
<keyword evidence="3" id="KW-0677">Repeat</keyword>
<organism evidence="10 11">
    <name type="scientific">Paecilomyces lecythidis</name>
    <dbReference type="NCBI Taxonomy" id="3004212"/>
    <lineage>
        <taxon>Eukaryota</taxon>
        <taxon>Fungi</taxon>
        <taxon>Dikarya</taxon>
        <taxon>Ascomycota</taxon>
        <taxon>Pezizomycotina</taxon>
        <taxon>Eurotiomycetes</taxon>
        <taxon>Eurotiomycetidae</taxon>
        <taxon>Eurotiales</taxon>
        <taxon>Thermoascaceae</taxon>
        <taxon>Paecilomyces</taxon>
    </lineage>
</organism>
<protein>
    <recommendedName>
        <fullName evidence="9">C2H2-type domain-containing protein</fullName>
    </recommendedName>
</protein>
<keyword evidence="6" id="KW-0539">Nucleus</keyword>
<dbReference type="InterPro" id="IPR051059">
    <property type="entry name" value="VerF-like"/>
</dbReference>
<feature type="compositionally biased region" description="Polar residues" evidence="8">
    <location>
        <begin position="36"/>
        <end position="49"/>
    </location>
</feature>
<keyword evidence="4 7" id="KW-0863">Zinc-finger</keyword>
<dbReference type="PANTHER" id="PTHR40626">
    <property type="entry name" value="MIP31509P"/>
    <property type="match status" value="1"/>
</dbReference>
<gene>
    <name evidence="10" type="ORF">Plec18167_008989</name>
</gene>
<evidence type="ECO:0000313" key="11">
    <source>
        <dbReference type="Proteomes" id="UP001583193"/>
    </source>
</evidence>
<evidence type="ECO:0000256" key="8">
    <source>
        <dbReference type="SAM" id="MobiDB-lite"/>
    </source>
</evidence>
<dbReference type="CDD" id="cd12148">
    <property type="entry name" value="fungal_TF_MHR"/>
    <property type="match status" value="1"/>
</dbReference>
<sequence>MAKVSTRRSKSTEAIFTPSSLTSQSIVDRKKRATMRRTTSTSDIPTPVTYTPTTHRISKAKKGKRVHACEFPGCNKVFTRAEHRRRHELNHNPEASFPCRYEGCRKAFHRPDLLARHMERHELDAQSEGNMSRHWKQPSQSSILSDSSSAADTIPTCTGADTLPVVSSGSMSIGSIVAPGVHPDLANDYPLPWGGMEIPMDPRATPFRHHIRESAGDSPFYSSPDTCGSPLSDVPSFHLSQPRSVSSAPTSVIFNPELVQSPLQIDDGSDWDPIESANIIPFSLEGDMLQPVGEPSLGPQPLRIVTDIPPDFPMPVPLSNLDGVEWFALRRELTSAPGVVSGNDGMEIMDTMKWQDCFECYWRHFHPLFPIVHRPTFFATKPSPLLAGAMVAIGSQYDTRHNAKEYSLALLEACLKLLSKRTPITSRSRITDIQTVFLLEFLSKFRSRRADVQLSHRFRSLYGSYMHDRHWISQNPLAVLNTLPENPTQEALTKAHKFWVEHETRRRVLQAAFIFDAQQSALFGQPRVFLQRSAVSSRIMKPSVGAADLPFPCDSSLWETWHLQDWFRMARSHRSLSLPSVAMSLGQHGERSSSRLDTFQSTLLLLYDLTSQRSQNSDAWLSLSDEQDHRPPSSPLSQTCSLFTYHAFTAARHTPLHALLTVSGESWLFNRKVPHEEDFQKAKDTLRRWASDTEDIRKAVWHAVRVLECALYNANPNPLLPDNAQLTTGQGHRAVGNRIPRSSPALSAPAIPLLRQGTSATQPGPLAMLHANWALYISALICWAYGFDPSTSRISASYPSDMSSRSQPAIAASARSYISTMISLAPTWQQLSHDRIPVTVRCNTLSLLEFIRTTRLQEGRMGGLLNEGERVLARLTETRATINAEGRGMWEFPPVSF</sequence>
<reference evidence="10 11" key="1">
    <citation type="journal article" date="2024" name="IMA Fungus">
        <title>IMA Genome - F19 : A genome assembly and annotation guide to empower mycologists, including annotated draft genome sequences of Ceratocystis pirilliformis, Diaporthe australafricana, Fusarium ophioides, Paecilomyces lecythidis, and Sporothrix stenoceras.</title>
        <authorList>
            <person name="Aylward J."/>
            <person name="Wilson A.M."/>
            <person name="Visagie C.M."/>
            <person name="Spraker J."/>
            <person name="Barnes I."/>
            <person name="Buitendag C."/>
            <person name="Ceriani C."/>
            <person name="Del Mar Angel L."/>
            <person name="du Plessis D."/>
            <person name="Fuchs T."/>
            <person name="Gasser K."/>
            <person name="Kramer D."/>
            <person name="Li W."/>
            <person name="Munsamy K."/>
            <person name="Piso A."/>
            <person name="Price J.L."/>
            <person name="Sonnekus B."/>
            <person name="Thomas C."/>
            <person name="van der Nest A."/>
            <person name="van Dijk A."/>
            <person name="van Heerden A."/>
            <person name="van Vuuren N."/>
            <person name="Yilmaz N."/>
            <person name="Duong T.A."/>
            <person name="van der Merwe N.A."/>
            <person name="Wingfield M.J."/>
            <person name="Wingfield B.D."/>
        </authorList>
    </citation>
    <scope>NUCLEOTIDE SEQUENCE [LARGE SCALE GENOMIC DNA]</scope>
    <source>
        <strain evidence="10 11">CMW 18167</strain>
    </source>
</reference>